<name>A0ABP1BWJ9_9BRYO</name>
<accession>A0ABP1BWJ9</accession>
<dbReference type="Proteomes" id="UP001497522">
    <property type="component" value="Chromosome 8"/>
</dbReference>
<keyword evidence="1" id="KW-0472">Membrane</keyword>
<protein>
    <submittedName>
        <fullName evidence="2">Uncharacterized protein</fullName>
    </submittedName>
</protein>
<organism evidence="2 3">
    <name type="scientific">Sphagnum jensenii</name>
    <dbReference type="NCBI Taxonomy" id="128206"/>
    <lineage>
        <taxon>Eukaryota</taxon>
        <taxon>Viridiplantae</taxon>
        <taxon>Streptophyta</taxon>
        <taxon>Embryophyta</taxon>
        <taxon>Bryophyta</taxon>
        <taxon>Sphagnophytina</taxon>
        <taxon>Sphagnopsida</taxon>
        <taxon>Sphagnales</taxon>
        <taxon>Sphagnaceae</taxon>
        <taxon>Sphagnum</taxon>
    </lineage>
</organism>
<keyword evidence="3" id="KW-1185">Reference proteome</keyword>
<keyword evidence="1" id="KW-1133">Transmembrane helix</keyword>
<feature type="transmembrane region" description="Helical" evidence="1">
    <location>
        <begin position="83"/>
        <end position="102"/>
    </location>
</feature>
<proteinExistence type="predicted"/>
<dbReference type="EMBL" id="OZ023709">
    <property type="protein sequence ID" value="CAK9880789.1"/>
    <property type="molecule type" value="Genomic_DNA"/>
</dbReference>
<reference evidence="2" key="1">
    <citation type="submission" date="2024-03" db="EMBL/GenBank/DDBJ databases">
        <authorList>
            <consortium name="ELIXIR-Norway"/>
            <consortium name="Elixir Norway"/>
        </authorList>
    </citation>
    <scope>NUCLEOTIDE SEQUENCE</scope>
</reference>
<evidence type="ECO:0000313" key="3">
    <source>
        <dbReference type="Proteomes" id="UP001497522"/>
    </source>
</evidence>
<gene>
    <name evidence="2" type="ORF">CSSPJE1EN2_LOCUS22188</name>
</gene>
<evidence type="ECO:0000313" key="2">
    <source>
        <dbReference type="EMBL" id="CAK9880789.1"/>
    </source>
</evidence>
<evidence type="ECO:0000256" key="1">
    <source>
        <dbReference type="SAM" id="Phobius"/>
    </source>
</evidence>
<sequence length="103" mass="11044">MNTANRAQGDGTFDNIVHYDIFVLVQNELRKHGFGAERSLEHDVAGWGGRRGVVAGDAVRALHVGFPTRCIGRFGVPLATHHALALSAMLGGVAILLILDIFP</sequence>
<keyword evidence="1" id="KW-0812">Transmembrane</keyword>